<gene>
    <name evidence="1" type="ORF">EYF80_013642</name>
</gene>
<comment type="caution">
    <text evidence="1">The sequence shown here is derived from an EMBL/GenBank/DDBJ whole genome shotgun (WGS) entry which is preliminary data.</text>
</comment>
<organism evidence="1 2">
    <name type="scientific">Liparis tanakae</name>
    <name type="common">Tanaka's snailfish</name>
    <dbReference type="NCBI Taxonomy" id="230148"/>
    <lineage>
        <taxon>Eukaryota</taxon>
        <taxon>Metazoa</taxon>
        <taxon>Chordata</taxon>
        <taxon>Craniata</taxon>
        <taxon>Vertebrata</taxon>
        <taxon>Euteleostomi</taxon>
        <taxon>Actinopterygii</taxon>
        <taxon>Neopterygii</taxon>
        <taxon>Teleostei</taxon>
        <taxon>Neoteleostei</taxon>
        <taxon>Acanthomorphata</taxon>
        <taxon>Eupercaria</taxon>
        <taxon>Perciformes</taxon>
        <taxon>Cottioidei</taxon>
        <taxon>Cottales</taxon>
        <taxon>Liparidae</taxon>
        <taxon>Liparis</taxon>
    </lineage>
</organism>
<accession>A0A4Z2IEB8</accession>
<keyword evidence="2" id="KW-1185">Reference proteome</keyword>
<dbReference type="AlphaFoldDB" id="A0A4Z2IEB8"/>
<evidence type="ECO:0000313" key="1">
    <source>
        <dbReference type="EMBL" id="TNN76111.1"/>
    </source>
</evidence>
<reference evidence="1 2" key="1">
    <citation type="submission" date="2019-03" db="EMBL/GenBank/DDBJ databases">
        <title>First draft genome of Liparis tanakae, snailfish: a comprehensive survey of snailfish specific genes.</title>
        <authorList>
            <person name="Kim W."/>
            <person name="Song I."/>
            <person name="Jeong J.-H."/>
            <person name="Kim D."/>
            <person name="Kim S."/>
            <person name="Ryu S."/>
            <person name="Song J.Y."/>
            <person name="Lee S.K."/>
        </authorList>
    </citation>
    <scope>NUCLEOTIDE SEQUENCE [LARGE SCALE GENOMIC DNA]</scope>
    <source>
        <tissue evidence="1">Muscle</tissue>
    </source>
</reference>
<proteinExistence type="predicted"/>
<name>A0A4Z2IEB8_9TELE</name>
<dbReference type="EMBL" id="SRLO01000096">
    <property type="protein sequence ID" value="TNN76111.1"/>
    <property type="molecule type" value="Genomic_DNA"/>
</dbReference>
<dbReference type="Proteomes" id="UP000314294">
    <property type="component" value="Unassembled WGS sequence"/>
</dbReference>
<evidence type="ECO:0000313" key="2">
    <source>
        <dbReference type="Proteomes" id="UP000314294"/>
    </source>
</evidence>
<protein>
    <submittedName>
        <fullName evidence="1">Uncharacterized protein</fullName>
    </submittedName>
</protein>
<sequence>MLSVQVKQGVVLQQGLTKSLPPLISHTVKTQVERQEGGVHGQGVSYSFGSRASNIVVAHVQGLEFTPGEQLSKGSGSFVSDHVVREVKLPQGRVVQKVFHQQAALFVLNVALMELQKLKEQNRDHGAQAAVDGHQAAVAVAAPAAAVVVVDHHHLSGVSCWRERTRDEGLSPRLHVQAQVFHHAVDAVVQGQTASLGLDVPSADGTLVFLFAPLLDTVTAEAVSAAQDDRL</sequence>